<evidence type="ECO:0000313" key="9">
    <source>
        <dbReference type="Proteomes" id="UP001149719"/>
    </source>
</evidence>
<gene>
    <name evidence="8" type="ORF">O1D97_00825</name>
</gene>
<comment type="subcellular location">
    <subcellularLocation>
        <location evidence="1">Cell membrane</location>
        <topology evidence="1">Multi-pass membrane protein</topology>
    </subcellularLocation>
</comment>
<evidence type="ECO:0000256" key="2">
    <source>
        <dbReference type="ARBA" id="ARBA00022475"/>
    </source>
</evidence>
<dbReference type="InterPro" id="IPR052159">
    <property type="entry name" value="Competence_DNA_uptake"/>
</dbReference>
<sequence>MLQHLFLWMGTDIVPDDFKCLYSTYILLLCLYLIRQTVRIENEEHLAYLISGYFLLTLMYQFIEPLLRIVTYIYDNLIIYEMNFKEIKSAVDSRFNQYPSWRFSRALLFGEKGLMDQSDKWVVQVLGVGHLFVVSGLHVGFLYAILKVLIRFLWCALPSQWLLLGVSKKVLEVFISIVLVVTYGSFVGWGPAVGRASVMLLLFNFMGAFHRSLTGTYLIALAFVIVLLIHPDNVNSAGFWLSFCLVFLIVNMTRLPLGLVFKAICTQAVLSVGSLVIIVGWQDYVSIYTMIVNLVVIPFTAFFWFPVGFFAVLEAFVTNSSWLMGVIDSAVLTLFNIMQFVAFNLYLIPMNEALPLALVIMALIGLVLSIIWFRWSVFFSVLLMGSVFLFVSHKVPKSVIMQCWLPNRLCPNQYIIIENINNKLLLFFYQKRLSEQELTYRVSLHLDANWFSSMREIFEHQKEVLLLDKNWKLLLWPSVNSKLTVKMIFEMLPDIVILSTMPDDVLTTRLDALKVAWAVVKDGEAIVIEEDLNSIEVNLSRCHFLWLSRSEALCERIEMINSMVN</sequence>
<proteinExistence type="predicted"/>
<keyword evidence="4 6" id="KW-1133">Transmembrane helix</keyword>
<feature type="transmembrane region" description="Helical" evidence="6">
    <location>
        <begin position="236"/>
        <end position="253"/>
    </location>
</feature>
<dbReference type="RefSeq" id="WP_269121942.1">
    <property type="nucleotide sequence ID" value="NZ_JAPUBN010000006.1"/>
</dbReference>
<keyword evidence="5 6" id="KW-0472">Membrane</keyword>
<feature type="transmembrane region" description="Helical" evidence="6">
    <location>
        <begin position="45"/>
        <end position="63"/>
    </location>
</feature>
<keyword evidence="9" id="KW-1185">Reference proteome</keyword>
<feature type="transmembrane region" description="Helical" evidence="6">
    <location>
        <begin position="20"/>
        <end position="38"/>
    </location>
</feature>
<keyword evidence="3 6" id="KW-0812">Transmembrane</keyword>
<feature type="transmembrane region" description="Helical" evidence="6">
    <location>
        <begin position="209"/>
        <end position="229"/>
    </location>
</feature>
<name>A0ABT4JPC2_9GAMM</name>
<feature type="transmembrane region" description="Helical" evidence="6">
    <location>
        <begin position="121"/>
        <end position="149"/>
    </location>
</feature>
<evidence type="ECO:0000256" key="1">
    <source>
        <dbReference type="ARBA" id="ARBA00004651"/>
    </source>
</evidence>
<dbReference type="Pfam" id="PF03772">
    <property type="entry name" value="Competence"/>
    <property type="match status" value="1"/>
</dbReference>
<protein>
    <submittedName>
        <fullName evidence="8">ComEC/Rec2 family competence protein</fullName>
    </submittedName>
</protein>
<feature type="transmembrane region" description="Helical" evidence="6">
    <location>
        <begin position="170"/>
        <end position="189"/>
    </location>
</feature>
<evidence type="ECO:0000256" key="4">
    <source>
        <dbReference type="ARBA" id="ARBA00022989"/>
    </source>
</evidence>
<feature type="transmembrane region" description="Helical" evidence="6">
    <location>
        <begin position="259"/>
        <end position="279"/>
    </location>
</feature>
<feature type="transmembrane region" description="Helical" evidence="6">
    <location>
        <begin position="322"/>
        <end position="346"/>
    </location>
</feature>
<dbReference type="Proteomes" id="UP001149719">
    <property type="component" value="Unassembled WGS sequence"/>
</dbReference>
<dbReference type="InterPro" id="IPR004477">
    <property type="entry name" value="ComEC_N"/>
</dbReference>
<evidence type="ECO:0000259" key="7">
    <source>
        <dbReference type="Pfam" id="PF03772"/>
    </source>
</evidence>
<accession>A0ABT4JPC2</accession>
<feature type="transmembrane region" description="Helical" evidence="6">
    <location>
        <begin position="291"/>
        <end position="316"/>
    </location>
</feature>
<comment type="caution">
    <text evidence="8">The sequence shown here is derived from an EMBL/GenBank/DDBJ whole genome shotgun (WGS) entry which is preliminary data.</text>
</comment>
<evidence type="ECO:0000256" key="5">
    <source>
        <dbReference type="ARBA" id="ARBA00023136"/>
    </source>
</evidence>
<feature type="domain" description="ComEC/Rec2-related protein" evidence="7">
    <location>
        <begin position="107"/>
        <end position="373"/>
    </location>
</feature>
<organism evidence="8 9">
    <name type="scientific">Marinomonas phaeophyticola</name>
    <dbReference type="NCBI Taxonomy" id="3004091"/>
    <lineage>
        <taxon>Bacteria</taxon>
        <taxon>Pseudomonadati</taxon>
        <taxon>Pseudomonadota</taxon>
        <taxon>Gammaproteobacteria</taxon>
        <taxon>Oceanospirillales</taxon>
        <taxon>Oceanospirillaceae</taxon>
        <taxon>Marinomonas</taxon>
    </lineage>
</organism>
<evidence type="ECO:0000313" key="8">
    <source>
        <dbReference type="EMBL" id="MCZ2720220.1"/>
    </source>
</evidence>
<keyword evidence="2" id="KW-1003">Cell membrane</keyword>
<evidence type="ECO:0000256" key="6">
    <source>
        <dbReference type="SAM" id="Phobius"/>
    </source>
</evidence>
<reference evidence="8" key="1">
    <citation type="submission" date="2022-12" db="EMBL/GenBank/DDBJ databases">
        <title>Marinomonas 15G1-11 sp. nov, isolated from marine algae.</title>
        <authorList>
            <person name="Butt M."/>
            <person name="Choi D.G."/>
            <person name="Kim J.M."/>
            <person name="Lee J.K."/>
            <person name="Baek J.H."/>
            <person name="Jeon C.O."/>
        </authorList>
    </citation>
    <scope>NUCLEOTIDE SEQUENCE</scope>
    <source>
        <strain evidence="8">15G1-11</strain>
    </source>
</reference>
<feature type="transmembrane region" description="Helical" evidence="6">
    <location>
        <begin position="353"/>
        <end position="371"/>
    </location>
</feature>
<evidence type="ECO:0000256" key="3">
    <source>
        <dbReference type="ARBA" id="ARBA00022692"/>
    </source>
</evidence>
<dbReference type="EMBL" id="JAPUBN010000006">
    <property type="protein sequence ID" value="MCZ2720220.1"/>
    <property type="molecule type" value="Genomic_DNA"/>
</dbReference>
<dbReference type="NCBIfam" id="TIGR00360">
    <property type="entry name" value="ComEC_N-term"/>
    <property type="match status" value="1"/>
</dbReference>
<dbReference type="PANTHER" id="PTHR30619">
    <property type="entry name" value="DNA INTERNALIZATION/COMPETENCE PROTEIN COMEC/REC2"/>
    <property type="match status" value="1"/>
</dbReference>
<dbReference type="PANTHER" id="PTHR30619:SF1">
    <property type="entry name" value="RECOMBINATION PROTEIN 2"/>
    <property type="match status" value="1"/>
</dbReference>